<accession>A0A7C2NZF5</accession>
<keyword evidence="2" id="KW-0378">Hydrolase</keyword>
<evidence type="ECO:0000313" key="2">
    <source>
        <dbReference type="EMBL" id="HEN16549.1"/>
    </source>
</evidence>
<comment type="caution">
    <text evidence="2">The sequence shown here is derived from an EMBL/GenBank/DDBJ whole genome shotgun (WGS) entry which is preliminary data.</text>
</comment>
<dbReference type="Pfam" id="PF05685">
    <property type="entry name" value="Uma2"/>
    <property type="match status" value="1"/>
</dbReference>
<reference evidence="2" key="1">
    <citation type="journal article" date="2020" name="mSystems">
        <title>Genome- and Community-Level Interaction Insights into Carbon Utilization and Element Cycling Functions of Hydrothermarchaeota in Hydrothermal Sediment.</title>
        <authorList>
            <person name="Zhou Z."/>
            <person name="Liu Y."/>
            <person name="Xu W."/>
            <person name="Pan J."/>
            <person name="Luo Z.H."/>
            <person name="Li M."/>
        </authorList>
    </citation>
    <scope>NUCLEOTIDE SEQUENCE [LARGE SCALE GENOMIC DNA]</scope>
    <source>
        <strain evidence="2">SpSt-339</strain>
    </source>
</reference>
<dbReference type="SUPFAM" id="SSF52980">
    <property type="entry name" value="Restriction endonuclease-like"/>
    <property type="match status" value="1"/>
</dbReference>
<dbReference type="PANTHER" id="PTHR34107:SF1">
    <property type="entry name" value="SLL0198 PROTEIN"/>
    <property type="match status" value="1"/>
</dbReference>
<keyword evidence="2" id="KW-0540">Nuclease</keyword>
<dbReference type="GO" id="GO:0004519">
    <property type="term" value="F:endonuclease activity"/>
    <property type="evidence" value="ECO:0007669"/>
    <property type="project" value="UniProtKB-KW"/>
</dbReference>
<feature type="domain" description="Putative restriction endonuclease" evidence="1">
    <location>
        <begin position="6"/>
        <end position="170"/>
    </location>
</feature>
<dbReference type="InterPro" id="IPR011335">
    <property type="entry name" value="Restrct_endonuc-II-like"/>
</dbReference>
<dbReference type="CDD" id="cd06260">
    <property type="entry name" value="DUF820-like"/>
    <property type="match status" value="1"/>
</dbReference>
<dbReference type="InterPro" id="IPR008538">
    <property type="entry name" value="Uma2"/>
</dbReference>
<organism evidence="2">
    <name type="scientific">Schlesneria paludicola</name>
    <dbReference type="NCBI Taxonomy" id="360056"/>
    <lineage>
        <taxon>Bacteria</taxon>
        <taxon>Pseudomonadati</taxon>
        <taxon>Planctomycetota</taxon>
        <taxon>Planctomycetia</taxon>
        <taxon>Planctomycetales</taxon>
        <taxon>Planctomycetaceae</taxon>
        <taxon>Schlesneria</taxon>
    </lineage>
</organism>
<name>A0A7C2NZF5_9PLAN</name>
<dbReference type="InterPro" id="IPR012296">
    <property type="entry name" value="Nuclease_put_TT1808"/>
</dbReference>
<dbReference type="Gene3D" id="3.90.1570.10">
    <property type="entry name" value="tt1808, chain A"/>
    <property type="match status" value="1"/>
</dbReference>
<protein>
    <submittedName>
        <fullName evidence="2">Uma2 family endonuclease</fullName>
    </submittedName>
</protein>
<gene>
    <name evidence="2" type="ORF">ENQ76_13895</name>
</gene>
<dbReference type="EMBL" id="DSOK01000382">
    <property type="protein sequence ID" value="HEN16549.1"/>
    <property type="molecule type" value="Genomic_DNA"/>
</dbReference>
<dbReference type="AlphaFoldDB" id="A0A7C2NZF5"/>
<evidence type="ECO:0000259" key="1">
    <source>
        <dbReference type="Pfam" id="PF05685"/>
    </source>
</evidence>
<keyword evidence="2" id="KW-0255">Endonuclease</keyword>
<proteinExistence type="predicted"/>
<sequence length="184" mass="20522">MAETAADYLRHLEEGDRWLELVAGRLVRLSPPDERHGNVVRNLSKTLSAALRKESRLYPCFELALHVQHDPDTVRCPAISCFPVSGGLGELDKLLTETRPELIVEVASSNDRREGMSERVEAYLDWGVPNVWICDPHSEHVHVYAAGQRPRMLKPNEYLSGGDVVPGLGMLVGDLFADPAWLKS</sequence>
<dbReference type="PANTHER" id="PTHR34107">
    <property type="entry name" value="SLL0198 PROTEIN-RELATED"/>
    <property type="match status" value="1"/>
</dbReference>